<protein>
    <submittedName>
        <fullName evidence="1">Protein of uncharacterized function (DUF1040)</fullName>
    </submittedName>
</protein>
<accession>A0A379CC12</accession>
<dbReference type="InterPro" id="IPR038134">
    <property type="entry name" value="YihD_sf"/>
</dbReference>
<name>A0A379CC12_9PAST</name>
<dbReference type="InterPro" id="IPR009383">
    <property type="entry name" value="DUF1040"/>
</dbReference>
<evidence type="ECO:0000313" key="2">
    <source>
        <dbReference type="Proteomes" id="UP000255417"/>
    </source>
</evidence>
<dbReference type="OrthoDB" id="6197074at2"/>
<evidence type="ECO:0000313" key="1">
    <source>
        <dbReference type="EMBL" id="SUB59831.1"/>
    </source>
</evidence>
<gene>
    <name evidence="1" type="primary">yihD</name>
    <name evidence="1" type="ORF">NCTC12872_01882</name>
</gene>
<keyword evidence="2" id="KW-1185">Reference proteome</keyword>
<dbReference type="Proteomes" id="UP000255417">
    <property type="component" value="Unassembled WGS sequence"/>
</dbReference>
<sequence length="92" mass="10539">MNNALTHRVDEILDLMGKHWRKEPDLSLMDFLHQLAKEVGKPDDLTALTDEVLVYQLKMRGTSSDTVIPGIQKDYEDDFKTALLRARGILKD</sequence>
<dbReference type="Pfam" id="PF06288">
    <property type="entry name" value="DUF1040"/>
    <property type="match status" value="1"/>
</dbReference>
<proteinExistence type="predicted"/>
<dbReference type="EMBL" id="UGTA01000001">
    <property type="protein sequence ID" value="SUB59831.1"/>
    <property type="molecule type" value="Genomic_DNA"/>
</dbReference>
<dbReference type="Gene3D" id="1.10.1580.20">
    <property type="entry name" value="Protein of unknown function DUF1040"/>
    <property type="match status" value="1"/>
</dbReference>
<dbReference type="AlphaFoldDB" id="A0A379CC12"/>
<dbReference type="RefSeq" id="WP_115316281.1">
    <property type="nucleotide sequence ID" value="NZ_LWIF01000001.1"/>
</dbReference>
<organism evidence="1 2">
    <name type="scientific">Phocoenobacter uteri</name>
    <dbReference type="NCBI Taxonomy" id="146806"/>
    <lineage>
        <taxon>Bacteria</taxon>
        <taxon>Pseudomonadati</taxon>
        <taxon>Pseudomonadota</taxon>
        <taxon>Gammaproteobacteria</taxon>
        <taxon>Pasteurellales</taxon>
        <taxon>Pasteurellaceae</taxon>
        <taxon>Phocoenobacter</taxon>
    </lineage>
</organism>
<reference evidence="1 2" key="1">
    <citation type="submission" date="2018-06" db="EMBL/GenBank/DDBJ databases">
        <authorList>
            <consortium name="Pathogen Informatics"/>
            <person name="Doyle S."/>
        </authorList>
    </citation>
    <scope>NUCLEOTIDE SEQUENCE [LARGE SCALE GENOMIC DNA]</scope>
    <source>
        <strain evidence="1 2">NCTC12872</strain>
    </source>
</reference>